<dbReference type="OrthoDB" id="10280442at2759"/>
<dbReference type="Proteomes" id="UP000887116">
    <property type="component" value="Unassembled WGS sequence"/>
</dbReference>
<sequence length="73" mass="8000">MGDEKAHGAVLTVDAGLGEEPMLSTSTISLWKRRSDSERKKSGVLSTTQPTAQMMEGVFYARAPKPAYREQLT</sequence>
<proteinExistence type="predicted"/>
<keyword evidence="2" id="KW-1185">Reference proteome</keyword>
<dbReference type="AlphaFoldDB" id="A0A8X6IBK0"/>
<evidence type="ECO:0000313" key="2">
    <source>
        <dbReference type="Proteomes" id="UP000887116"/>
    </source>
</evidence>
<protein>
    <submittedName>
        <fullName evidence="1">Uncharacterized protein</fullName>
    </submittedName>
</protein>
<gene>
    <name evidence="1" type="ORF">TNCT_533891</name>
</gene>
<organism evidence="1 2">
    <name type="scientific">Trichonephila clavata</name>
    <name type="common">Joro spider</name>
    <name type="synonym">Nephila clavata</name>
    <dbReference type="NCBI Taxonomy" id="2740835"/>
    <lineage>
        <taxon>Eukaryota</taxon>
        <taxon>Metazoa</taxon>
        <taxon>Ecdysozoa</taxon>
        <taxon>Arthropoda</taxon>
        <taxon>Chelicerata</taxon>
        <taxon>Arachnida</taxon>
        <taxon>Araneae</taxon>
        <taxon>Araneomorphae</taxon>
        <taxon>Entelegynae</taxon>
        <taxon>Araneoidea</taxon>
        <taxon>Nephilidae</taxon>
        <taxon>Trichonephila</taxon>
    </lineage>
</organism>
<comment type="caution">
    <text evidence="1">The sequence shown here is derived from an EMBL/GenBank/DDBJ whole genome shotgun (WGS) entry which is preliminary data.</text>
</comment>
<evidence type="ECO:0000313" key="1">
    <source>
        <dbReference type="EMBL" id="GFR01695.1"/>
    </source>
</evidence>
<reference evidence="1" key="1">
    <citation type="submission" date="2020-07" db="EMBL/GenBank/DDBJ databases">
        <title>Multicomponent nature underlies the extraordinary mechanical properties of spider dragline silk.</title>
        <authorList>
            <person name="Kono N."/>
            <person name="Nakamura H."/>
            <person name="Mori M."/>
            <person name="Yoshida Y."/>
            <person name="Ohtoshi R."/>
            <person name="Malay A.D."/>
            <person name="Moran D.A.P."/>
            <person name="Tomita M."/>
            <person name="Numata K."/>
            <person name="Arakawa K."/>
        </authorList>
    </citation>
    <scope>NUCLEOTIDE SEQUENCE</scope>
</reference>
<accession>A0A8X6IBK0</accession>
<dbReference type="EMBL" id="BMAO01005478">
    <property type="protein sequence ID" value="GFR01695.1"/>
    <property type="molecule type" value="Genomic_DNA"/>
</dbReference>
<name>A0A8X6IBK0_TRICU</name>